<evidence type="ECO:0000313" key="1">
    <source>
        <dbReference type="EMBL" id="KAI6648556.1"/>
    </source>
</evidence>
<reference evidence="1 2" key="1">
    <citation type="journal article" date="2023" name="BMC Biol.">
        <title>The compact genome of the sponge Oopsacas minuta (Hexactinellida) is lacking key metazoan core genes.</title>
        <authorList>
            <person name="Santini S."/>
            <person name="Schenkelaars Q."/>
            <person name="Jourda C."/>
            <person name="Duchesne M."/>
            <person name="Belahbib H."/>
            <person name="Rocher C."/>
            <person name="Selva M."/>
            <person name="Riesgo A."/>
            <person name="Vervoort M."/>
            <person name="Leys S.P."/>
            <person name="Kodjabachian L."/>
            <person name="Le Bivic A."/>
            <person name="Borchiellini C."/>
            <person name="Claverie J.M."/>
            <person name="Renard E."/>
        </authorList>
    </citation>
    <scope>NUCLEOTIDE SEQUENCE [LARGE SCALE GENOMIC DNA]</scope>
    <source>
        <strain evidence="1">SPO-2</strain>
    </source>
</reference>
<keyword evidence="2" id="KW-1185">Reference proteome</keyword>
<dbReference type="Proteomes" id="UP001165289">
    <property type="component" value="Unassembled WGS sequence"/>
</dbReference>
<dbReference type="AlphaFoldDB" id="A0AAV7JI56"/>
<accession>A0AAV7JI56</accession>
<comment type="caution">
    <text evidence="1">The sequence shown here is derived from an EMBL/GenBank/DDBJ whole genome shotgun (WGS) entry which is preliminary data.</text>
</comment>
<evidence type="ECO:0000313" key="2">
    <source>
        <dbReference type="Proteomes" id="UP001165289"/>
    </source>
</evidence>
<sequence>MGDEVTDPHSNQEILSVYLRMLDKTNIKEFFFDCVYLERATGESIVMAIIESLKKHHVDINKARGQCYDGASSPSEVMAFVVTNKEAYVSNISMGKSPKATAQYLIDDNNISQEEHDTILYKFKSLISSREYYRKKSDLENWENLTFHSYTAPLSTSIPRKKRISLDPGLEPFRKVSSPESRNFSEEIVHDSRKHLLGCNLQTYRSRLSILLDHIHFLAERENVEPKQLAALALELISNNSYDRDTSQVCKEIINKASLSGILHKAPIDIYAFLLDCLEIGAS</sequence>
<dbReference type="EMBL" id="JAKMXF010000329">
    <property type="protein sequence ID" value="KAI6648556.1"/>
    <property type="molecule type" value="Genomic_DNA"/>
</dbReference>
<name>A0AAV7JI56_9METZ</name>
<proteinExistence type="predicted"/>
<gene>
    <name evidence="1" type="ORF">LOD99_8036</name>
</gene>
<protein>
    <submittedName>
        <fullName evidence="1">52 kDa repressor of the inhibitor of the protein kinase-like</fullName>
    </submittedName>
</protein>
<organism evidence="1 2">
    <name type="scientific">Oopsacas minuta</name>
    <dbReference type="NCBI Taxonomy" id="111878"/>
    <lineage>
        <taxon>Eukaryota</taxon>
        <taxon>Metazoa</taxon>
        <taxon>Porifera</taxon>
        <taxon>Hexactinellida</taxon>
        <taxon>Hexasterophora</taxon>
        <taxon>Lyssacinosida</taxon>
        <taxon>Leucopsacidae</taxon>
        <taxon>Oopsacas</taxon>
    </lineage>
</organism>